<dbReference type="OrthoDB" id="428159at2759"/>
<evidence type="ECO:0000259" key="5">
    <source>
        <dbReference type="Pfam" id="PF12624"/>
    </source>
</evidence>
<feature type="region of interest" description="Disordered" evidence="4">
    <location>
        <begin position="2463"/>
        <end position="2482"/>
    </location>
</feature>
<evidence type="ECO:0000313" key="9">
    <source>
        <dbReference type="EMBL" id="RPD62925.1"/>
    </source>
</evidence>
<feature type="region of interest" description="Disordered" evidence="4">
    <location>
        <begin position="1569"/>
        <end position="1592"/>
    </location>
</feature>
<evidence type="ECO:0000313" key="10">
    <source>
        <dbReference type="Proteomes" id="UP000313359"/>
    </source>
</evidence>
<dbReference type="PANTHER" id="PTHR16166">
    <property type="entry name" value="VACUOLAR PROTEIN SORTING-ASSOCIATED PROTEIN VPS13"/>
    <property type="match status" value="1"/>
</dbReference>
<accession>A0A5C2SGJ2</accession>
<feature type="region of interest" description="Disordered" evidence="4">
    <location>
        <begin position="1392"/>
        <end position="1413"/>
    </location>
</feature>
<feature type="domain" description="Intermembrane lipid transfer protein VPS13-like C-terminal" evidence="8">
    <location>
        <begin position="3027"/>
        <end position="3134"/>
    </location>
</feature>
<dbReference type="Pfam" id="PF12624">
    <property type="entry name" value="VPS13_N"/>
    <property type="match status" value="1"/>
</dbReference>
<dbReference type="GO" id="GO:0007005">
    <property type="term" value="P:mitochondrion organization"/>
    <property type="evidence" value="ECO:0007669"/>
    <property type="project" value="TreeGrafter"/>
</dbReference>
<feature type="domain" description="VPS13-like middle region" evidence="6">
    <location>
        <begin position="1122"/>
        <end position="1867"/>
    </location>
</feature>
<gene>
    <name evidence="9" type="ORF">L227DRAFT_651216</name>
</gene>
<organism evidence="9 10">
    <name type="scientific">Lentinus tigrinus ALCF2SS1-6</name>
    <dbReference type="NCBI Taxonomy" id="1328759"/>
    <lineage>
        <taxon>Eukaryota</taxon>
        <taxon>Fungi</taxon>
        <taxon>Dikarya</taxon>
        <taxon>Basidiomycota</taxon>
        <taxon>Agaricomycotina</taxon>
        <taxon>Agaricomycetes</taxon>
        <taxon>Polyporales</taxon>
        <taxon>Polyporaceae</taxon>
        <taxon>Lentinus</taxon>
    </lineage>
</organism>
<dbReference type="GO" id="GO:0045324">
    <property type="term" value="P:late endosome to vacuole transport"/>
    <property type="evidence" value="ECO:0007669"/>
    <property type="project" value="TreeGrafter"/>
</dbReference>
<evidence type="ECO:0000256" key="1">
    <source>
        <dbReference type="ARBA" id="ARBA00006545"/>
    </source>
</evidence>
<reference evidence="9" key="1">
    <citation type="journal article" date="2018" name="Genome Biol. Evol.">
        <title>Genomics and development of Lentinus tigrinus, a white-rot wood-decaying mushroom with dimorphic fruiting bodies.</title>
        <authorList>
            <person name="Wu B."/>
            <person name="Xu Z."/>
            <person name="Knudson A."/>
            <person name="Carlson A."/>
            <person name="Chen N."/>
            <person name="Kovaka S."/>
            <person name="LaButti K."/>
            <person name="Lipzen A."/>
            <person name="Pennachio C."/>
            <person name="Riley R."/>
            <person name="Schakwitz W."/>
            <person name="Umezawa K."/>
            <person name="Ohm R.A."/>
            <person name="Grigoriev I.V."/>
            <person name="Nagy L.G."/>
            <person name="Gibbons J."/>
            <person name="Hibbett D."/>
        </authorList>
    </citation>
    <scope>NUCLEOTIDE SEQUENCE [LARGE SCALE GENOMIC DNA]</scope>
    <source>
        <strain evidence="9">ALCF2SS1-6</strain>
    </source>
</reference>
<dbReference type="Pfam" id="PF25036">
    <property type="entry name" value="VPS13_VAB"/>
    <property type="match status" value="1"/>
</dbReference>
<feature type="region of interest" description="Disordered" evidence="4">
    <location>
        <begin position="1713"/>
        <end position="1741"/>
    </location>
</feature>
<dbReference type="EMBL" id="ML122257">
    <property type="protein sequence ID" value="RPD62925.1"/>
    <property type="molecule type" value="Genomic_DNA"/>
</dbReference>
<dbReference type="GO" id="GO:0045053">
    <property type="term" value="P:protein retention in Golgi apparatus"/>
    <property type="evidence" value="ECO:0007669"/>
    <property type="project" value="TreeGrafter"/>
</dbReference>
<keyword evidence="10" id="KW-1185">Reference proteome</keyword>
<dbReference type="PANTHER" id="PTHR16166:SF93">
    <property type="entry name" value="INTERMEMBRANE LIPID TRANSFER PROTEIN VPS13"/>
    <property type="match status" value="1"/>
</dbReference>
<keyword evidence="2" id="KW-0813">Transport</keyword>
<evidence type="ECO:0000259" key="6">
    <source>
        <dbReference type="Pfam" id="PF25033"/>
    </source>
</evidence>
<keyword evidence="3" id="KW-0445">Lipid transport</keyword>
<name>A0A5C2SGJ2_9APHY</name>
<evidence type="ECO:0000256" key="4">
    <source>
        <dbReference type="SAM" id="MobiDB-lite"/>
    </source>
</evidence>
<dbReference type="Pfam" id="PF25037">
    <property type="entry name" value="VPS13_C"/>
    <property type="match status" value="1"/>
</dbReference>
<dbReference type="InterPro" id="IPR056747">
    <property type="entry name" value="VPS13-like_M"/>
</dbReference>
<dbReference type="InterPro" id="IPR026854">
    <property type="entry name" value="VPS13_N"/>
</dbReference>
<sequence length="3159" mass="353186">MVWWSDPGKEVLNILFNRVLAPYVENLDMNQVNYGIGQGQITLSKLRLKRGALDKFRLPVDVIDGHLGKLSLSLHWMNLGNQPVEVLVEDVYLLVVPSSESTYDPEEEERRAQAAKFERLESAELLHVRSQTDVSQDDTTQSQGLIASLVTKIVNNLQVTVRNIHIRYEDKLSVPGHPFTAGVTLAGFTAVSVNDQWQPAFIDSKAGSVHKLARLESLAVYFDTDCQSLAGLSYREFVEKFTALISKGSNLAQHQFILKPVSGEGKITMNHKLDKETPRFDVQLSFDEIGVLLDEHQYRDAISLIDMYHFYIRQHQYQKYRPSAEELQNNRPKALLQFATTAILDEVRERKRKWTWAYFAERRDDRQRYVDLFKRKQLGALSPAEIGMFEALERKLSYEDLRFYRSIARSQLRKDMATRRKVEEERKKQQPQKQTSWSSWIWGSSSSPDSSNSSSSPDEAAFTGEMTDEQRRQLYEALDYDEKAALAESLDTPRDALKARVKAQLNRGSFALKTDPHGKNTEIISVVSDIFQATFLQRQDNFETSLSLGGFAVRDGTTANSAYPLIVHVQEKRSQSEIVKALPVDDKNVLPGLPDPFFFLKFERNPLDGRADSALTVRMRYMEIVYHRGYVEAVYKFLKPPASQLESVEALLNVASQTLESLQKETRIGLEYALQTHKTVDVQMDLNAPIIIVPEDVTSTKGKHLVIDAGHISIVSELASKEAIQEIHAKRRKQYTAKDYEHLESMMYDRLTVKLQAAQFLVGDDLNSCLKALRASEHDNLHLLERTNFDLQVQNSIVPTAYNLARFKVSGHLPTLQVNMSDTKYKALMRLIDVAIPHFDDEAEPRAYSAHRPSTTQRHASGAFKIPAGFFGASTDEYAIETDDEDAQSVHSVVVRAPQKAETPQEQGEGDDEFFEADPGAATDPALHQHVVEIDLKVDALRASLYKSMQDGTEKSLGDLALQGFALDFAMEKYVMKVGVNLRSLSIHVNQVGKEPLEFMSSPNELMSSADGPSTEDLLTVKYTRVQQASPEYQPVYEGIDQNVDVKISTFLFRAAPEPVVTLYDFIMTTFVPQNNAGSAEATPAPGTPEDGNATPEIVVDSGGSPEKIRVLLTLASIQVILINDDVRIATLSLSTAYVAILLRSNTMRINGRLGSLALNDDSAIQTASPDFKKILSIEGDNFADFTYQTYDPADHENYTGVKSSISLQTGSLKVHYLEHTLRDAYLFTMKLARLKGLYDAATEAAVQRASEIERMKFDVKISTPIVVFPNDAQHSLDVLTLRLGALDAHNFYEKDVDRIVAGLHGIQLASRLYHGEEPAELKIVDDIDINADVTQKGNIDRSKDLDYPATQVAVKISDVKLHLTQSQYCLLINLLQSIPKVFADVPEAEVTTPRLPSPIPTPESDISQSSLSEATSAVDLRPELSSQSVASRPWTSLDLVVTMDAVKLHLYDAFATTMENVKEHGIARFVLKDNSLRLKMLSDGALEAQVILKSMTMNNTRPGHSRFREIMPAAQHERNQVMLLFTMSGGKNSQGLAVLTVDSPEIIFAVDPVIALLEFFTSAFTSQPQENGEDAEDVASPETQSSNSSSSVDFRIDLHDVSVSILEDDTHADTQAIKLSVKQLLVSQQGVFAVSVEHVGMSLGRMGKPAESVRFLDDLDFTLTLDSRSSASHQSTSIEVTALPIVFRASYRDIMLIMTIVNKAIELYGKSSQSPEQSKAGSEKALTRPAMQSRKVSRPTASRIQPIGSARVMMNKEQFKGSFEGFRLVLIGDLHEQPLLHLKVKPFILGAKDWSGELQATSTLSVHTSYWNLANSHWEPLIDPWTLTASVARELPSGGMKMSINSNQRLDVNVTMTFVELALATMSMLGTEGERVLEKARGSYAPYKIWNRTGYPLFIWSDTEGSGINKETKSKQIANGKTIDWRFDDWKTMREHVSSSGRNSIGVQIVGKQWEHLRSVPVDREGEYTFSLRPRTEKYAHRLVCEVKVQGNVKMVVLRSTYKVENNTLYPLELTLVDETGQPVYAVEKIVPGQDYALPLDAVNQCRVRVQPDQGFGYKWSPAVRWEDLIAKRGFTLRCPHTDQTEAAFRFQAWADADTNDIASRKLPRITLKLRAPIELENLLPYNLEYRIYDKDTDQNWRSYLRKGGVMPVHSVELGHLILLNIHVQDTVFKPSDFAIINTDGNSDFDVENKLVLRDANGRKLDLKLNYIHYPNSGGSFKVQVYSPYIVLNKTGLPFYVRPSRSTRVGTSTDVAGETRLDVLSKPVPFMLSHPNDNGKDFAFKIGDSMWSQGVSFDAPTAETRLVMAHQTQRSDEIHVGLSWTEGLGKYKLTKVITLAPRFIIKNNFHQPLAFREHGVAPRGRATMDPEERRPLHFLRIGDEKLLTVALPGLNAQWSPAINLEDIGRVHFRLPTSESDQQVRLMRADVKIDGPTIFVYLDEATEGWPFKIENDSDYSFSFSQTDRSRENAGPSAKPMPMYTVPQKSNIDYAWDAPAARDKRILLSIQGSRREVDPMEIGDLVPFRFAGDTGTRVVSLDVRADGPQQVLRISNYNAELSLYKPRRRSTVSLTRQDSMSSSQEAFEAVQETVSPTLTVSLDLHGVGVSLVNRRMVEVVYLSLNTLKFEYANNPVAQSVTLSCGSLQIDNQLHDALFPVVLQPTPISQESKTVAALPTVQASVIWLNDEEHGVLFVKYCSVLLQALTVEADEDFLFSVYDLTKIKGASWDVAREDILLEHPEDIPEPESTARGQDLYFEVLELQPIKLAISFMRTERVSGEEKLSLRNPFAVVLNAITMAVGNVNDAPLEMNALAIKDMRLTLPDLQSRIMYHYRQEVLRQLYRILGSADFIGNPVGLFTNVSSGVADIFYEPFNGVVVHGNKDIGIGIAKGAASFVKKTVFGFSDSFTKFTSSVGKGLSATTFDSEYQLKRRMNQRRNRPRHAIYGVAAGAEAFASSVVSGVEGVVMKPIEGAESEGAKGFFKGVGKGLIGAVTKPVIGVFDLASNVGEGIRNTTTVFDNPARDRVRMPRLIPADGVLVPYSDREALGQYWMKDLDNGAYREETYVAHLNLPGGDNVVLLTTTKVISFWSNKLRLDWELPFTQVQGVTIEDTGIKFAHKAGKQHDKFIYIPDKSSQTWFFSQVASVVKAFNARRRMDS</sequence>
<protein>
    <submittedName>
        <fullName evidence="9">Vacuolar protein sorting-associated protein 13</fullName>
    </submittedName>
</protein>
<dbReference type="Proteomes" id="UP000313359">
    <property type="component" value="Unassembled WGS sequence"/>
</dbReference>
<feature type="region of interest" description="Disordered" evidence="4">
    <location>
        <begin position="415"/>
        <end position="466"/>
    </location>
</feature>
<comment type="similarity">
    <text evidence="1">Belongs to the VPS13 family.</text>
</comment>
<feature type="compositionally biased region" description="Basic and acidic residues" evidence="4">
    <location>
        <begin position="415"/>
        <end position="428"/>
    </location>
</feature>
<dbReference type="InterPro" id="IPR009543">
    <property type="entry name" value="VPS13_VAB"/>
</dbReference>
<dbReference type="InterPro" id="IPR056748">
    <property type="entry name" value="VPS13-like_C"/>
</dbReference>
<feature type="domain" description="Vacuolar protein sorting-associated protein 13 VPS13 adaptor binding" evidence="7">
    <location>
        <begin position="1930"/>
        <end position="2501"/>
    </location>
</feature>
<evidence type="ECO:0000259" key="7">
    <source>
        <dbReference type="Pfam" id="PF25036"/>
    </source>
</evidence>
<feature type="domain" description="Chorein N-terminal" evidence="5">
    <location>
        <begin position="15"/>
        <end position="887"/>
    </location>
</feature>
<proteinExistence type="inferred from homology"/>
<dbReference type="STRING" id="1328759.A0A5C2SGJ2"/>
<evidence type="ECO:0000256" key="3">
    <source>
        <dbReference type="ARBA" id="ARBA00023055"/>
    </source>
</evidence>
<feature type="compositionally biased region" description="Low complexity" evidence="4">
    <location>
        <begin position="431"/>
        <end position="456"/>
    </location>
</feature>
<dbReference type="GO" id="GO:0006623">
    <property type="term" value="P:protein targeting to vacuole"/>
    <property type="evidence" value="ECO:0007669"/>
    <property type="project" value="TreeGrafter"/>
</dbReference>
<evidence type="ECO:0000256" key="2">
    <source>
        <dbReference type="ARBA" id="ARBA00022448"/>
    </source>
</evidence>
<dbReference type="GO" id="GO:0006869">
    <property type="term" value="P:lipid transport"/>
    <property type="evidence" value="ECO:0007669"/>
    <property type="project" value="UniProtKB-KW"/>
</dbReference>
<dbReference type="Pfam" id="PF25033">
    <property type="entry name" value="VPS13_M"/>
    <property type="match status" value="1"/>
</dbReference>
<dbReference type="InterPro" id="IPR026847">
    <property type="entry name" value="VPS13"/>
</dbReference>
<evidence type="ECO:0000259" key="8">
    <source>
        <dbReference type="Pfam" id="PF25037"/>
    </source>
</evidence>